<feature type="transmembrane region" description="Helical" evidence="11">
    <location>
        <begin position="153"/>
        <end position="177"/>
    </location>
</feature>
<keyword evidence="5 11" id="KW-1133">Transmembrane helix</keyword>
<name>A0AAV1N2H2_SCOSC</name>
<feature type="region of interest" description="Disordered" evidence="10">
    <location>
        <begin position="212"/>
        <end position="261"/>
    </location>
</feature>
<sequence>MSYFMYRIWPLLLLGGLLVPGVRHVSAIDIYTPAEVEALNGTDVRLKCTFSSTHPVSPKTLTVSWNFRGLNSRTDESVFYYHEVQYPPESGPFKGHAVWSGDIMRKDVSITLQQVQPTFNGTYVCQVRNRPDVHGSNGEITLKVVNKVSYSEIGILAMAVGGACGVILLILIIVLVVRYCKKRHMEDDIEMHSREWTDPTVCKPEEAVHLKLVTKEKEVDSSDDEESEPSSGDDEEEEGKEDGDDDDDDDDEDDGGDDDDD</sequence>
<keyword evidence="8" id="KW-0325">Glycoprotein</keyword>
<dbReference type="InterPro" id="IPR000920">
    <property type="entry name" value="Myelin_P0-rel"/>
</dbReference>
<keyword evidence="7" id="KW-1015">Disulfide bond</keyword>
<proteinExistence type="inferred from homology"/>
<evidence type="ECO:0000256" key="2">
    <source>
        <dbReference type="ARBA" id="ARBA00007180"/>
    </source>
</evidence>
<evidence type="ECO:0000313" key="14">
    <source>
        <dbReference type="EMBL" id="CAK6953636.1"/>
    </source>
</evidence>
<dbReference type="FunFam" id="2.60.40.10:FF:000193">
    <property type="entry name" value="Myelin protein zero-like 1 like"/>
    <property type="match status" value="1"/>
</dbReference>
<comment type="caution">
    <text evidence="14">The sequence shown here is derived from an EMBL/GenBank/DDBJ whole genome shotgun (WGS) entry which is preliminary data.</text>
</comment>
<dbReference type="PROSITE" id="PS50835">
    <property type="entry name" value="IG_LIKE"/>
    <property type="match status" value="1"/>
</dbReference>
<evidence type="ECO:0000256" key="3">
    <source>
        <dbReference type="ARBA" id="ARBA00022692"/>
    </source>
</evidence>
<accession>A0AAV1N2H2</accession>
<dbReference type="EMBL" id="CAWUFR010000014">
    <property type="protein sequence ID" value="CAK6953636.1"/>
    <property type="molecule type" value="Genomic_DNA"/>
</dbReference>
<reference evidence="14 15" key="1">
    <citation type="submission" date="2024-01" db="EMBL/GenBank/DDBJ databases">
        <authorList>
            <person name="Alioto T."/>
            <person name="Alioto T."/>
            <person name="Gomez Garrido J."/>
        </authorList>
    </citation>
    <scope>NUCLEOTIDE SEQUENCE [LARGE SCALE GENOMIC DNA]</scope>
</reference>
<dbReference type="Gene3D" id="2.60.40.10">
    <property type="entry name" value="Immunoglobulins"/>
    <property type="match status" value="1"/>
</dbReference>
<dbReference type="PANTHER" id="PTHR13869">
    <property type="entry name" value="MYELIN P0 RELATED"/>
    <property type="match status" value="1"/>
</dbReference>
<dbReference type="SMART" id="SM00409">
    <property type="entry name" value="IG"/>
    <property type="match status" value="1"/>
</dbReference>
<evidence type="ECO:0000256" key="10">
    <source>
        <dbReference type="SAM" id="MobiDB-lite"/>
    </source>
</evidence>
<evidence type="ECO:0000256" key="1">
    <source>
        <dbReference type="ARBA" id="ARBA00004479"/>
    </source>
</evidence>
<evidence type="ECO:0000256" key="11">
    <source>
        <dbReference type="SAM" id="Phobius"/>
    </source>
</evidence>
<dbReference type="SUPFAM" id="SSF48726">
    <property type="entry name" value="Immunoglobulin"/>
    <property type="match status" value="1"/>
</dbReference>
<dbReference type="Pfam" id="PF07686">
    <property type="entry name" value="V-set"/>
    <property type="match status" value="1"/>
</dbReference>
<evidence type="ECO:0000256" key="4">
    <source>
        <dbReference type="ARBA" id="ARBA00022729"/>
    </source>
</evidence>
<comment type="subcellular location">
    <subcellularLocation>
        <location evidence="1">Membrane</location>
        <topology evidence="1">Single-pass type I membrane protein</topology>
    </subcellularLocation>
</comment>
<dbReference type="InterPro" id="IPR013783">
    <property type="entry name" value="Ig-like_fold"/>
</dbReference>
<evidence type="ECO:0000256" key="7">
    <source>
        <dbReference type="ARBA" id="ARBA00023157"/>
    </source>
</evidence>
<dbReference type="PANTHER" id="PTHR13869:SF21">
    <property type="entry name" value="MYELIN PROTEIN ZERO-LIKE PROTEIN 2"/>
    <property type="match status" value="1"/>
</dbReference>
<keyword evidence="15" id="KW-1185">Reference proteome</keyword>
<feature type="signal peptide" evidence="12">
    <location>
        <begin position="1"/>
        <end position="27"/>
    </location>
</feature>
<evidence type="ECO:0000256" key="5">
    <source>
        <dbReference type="ARBA" id="ARBA00022989"/>
    </source>
</evidence>
<dbReference type="GO" id="GO:0098609">
    <property type="term" value="P:cell-cell adhesion"/>
    <property type="evidence" value="ECO:0007669"/>
    <property type="project" value="TreeGrafter"/>
</dbReference>
<evidence type="ECO:0000259" key="13">
    <source>
        <dbReference type="PROSITE" id="PS50835"/>
    </source>
</evidence>
<dbReference type="PRINTS" id="PR00213">
    <property type="entry name" value="MYELINP0"/>
</dbReference>
<dbReference type="InterPro" id="IPR013106">
    <property type="entry name" value="Ig_V-set"/>
</dbReference>
<feature type="compositionally biased region" description="Acidic residues" evidence="10">
    <location>
        <begin position="221"/>
        <end position="261"/>
    </location>
</feature>
<dbReference type="GO" id="GO:0005886">
    <property type="term" value="C:plasma membrane"/>
    <property type="evidence" value="ECO:0007669"/>
    <property type="project" value="TreeGrafter"/>
</dbReference>
<keyword evidence="6 11" id="KW-0472">Membrane</keyword>
<keyword evidence="9" id="KW-0393">Immunoglobulin domain</keyword>
<evidence type="ECO:0000256" key="8">
    <source>
        <dbReference type="ARBA" id="ARBA00023180"/>
    </source>
</evidence>
<organism evidence="14 15">
    <name type="scientific">Scomber scombrus</name>
    <name type="common">Atlantic mackerel</name>
    <name type="synonym">Scomber vernalis</name>
    <dbReference type="NCBI Taxonomy" id="13677"/>
    <lineage>
        <taxon>Eukaryota</taxon>
        <taxon>Metazoa</taxon>
        <taxon>Chordata</taxon>
        <taxon>Craniata</taxon>
        <taxon>Vertebrata</taxon>
        <taxon>Euteleostomi</taxon>
        <taxon>Actinopterygii</taxon>
        <taxon>Neopterygii</taxon>
        <taxon>Teleostei</taxon>
        <taxon>Neoteleostei</taxon>
        <taxon>Acanthomorphata</taxon>
        <taxon>Pelagiaria</taxon>
        <taxon>Scombriformes</taxon>
        <taxon>Scombridae</taxon>
        <taxon>Scomber</taxon>
    </lineage>
</organism>
<dbReference type="InterPro" id="IPR036179">
    <property type="entry name" value="Ig-like_dom_sf"/>
</dbReference>
<keyword evidence="3 11" id="KW-0812">Transmembrane</keyword>
<evidence type="ECO:0000256" key="12">
    <source>
        <dbReference type="SAM" id="SignalP"/>
    </source>
</evidence>
<evidence type="ECO:0000313" key="15">
    <source>
        <dbReference type="Proteomes" id="UP001314229"/>
    </source>
</evidence>
<gene>
    <name evidence="14" type="ORF">FSCOSCO3_A002863</name>
</gene>
<dbReference type="InterPro" id="IPR007110">
    <property type="entry name" value="Ig-like_dom"/>
</dbReference>
<evidence type="ECO:0000256" key="6">
    <source>
        <dbReference type="ARBA" id="ARBA00023136"/>
    </source>
</evidence>
<evidence type="ECO:0000256" key="9">
    <source>
        <dbReference type="ARBA" id="ARBA00023319"/>
    </source>
</evidence>
<feature type="chain" id="PRO_5043640065" evidence="12">
    <location>
        <begin position="28"/>
        <end position="261"/>
    </location>
</feature>
<dbReference type="Proteomes" id="UP001314229">
    <property type="component" value="Unassembled WGS sequence"/>
</dbReference>
<dbReference type="AlphaFoldDB" id="A0AAV1N2H2"/>
<feature type="domain" description="Ig-like" evidence="13">
    <location>
        <begin position="20"/>
        <end position="141"/>
    </location>
</feature>
<comment type="similarity">
    <text evidence="2">Belongs to the myelin P0 protein family.</text>
</comment>
<protein>
    <submittedName>
        <fullName evidence="14">Myelin protein zero-like protein 2b</fullName>
    </submittedName>
</protein>
<dbReference type="InterPro" id="IPR003599">
    <property type="entry name" value="Ig_sub"/>
</dbReference>
<keyword evidence="4 12" id="KW-0732">Signal</keyword>